<evidence type="ECO:0000313" key="18">
    <source>
        <dbReference type="EMBL" id="MDU0368210.1"/>
    </source>
</evidence>
<dbReference type="PANTHER" id="PTHR11070:SF59">
    <property type="entry name" value="DNA 3'-5' HELICASE"/>
    <property type="match status" value="1"/>
</dbReference>
<dbReference type="InterPro" id="IPR011604">
    <property type="entry name" value="PDDEXK-like_dom_sf"/>
</dbReference>
<dbReference type="Pfam" id="PF00580">
    <property type="entry name" value="UvrD-helicase"/>
    <property type="match status" value="1"/>
</dbReference>
<keyword evidence="5 15" id="KW-0378">Hydrolase</keyword>
<dbReference type="Pfam" id="PF12705">
    <property type="entry name" value="PDDEXK_1"/>
    <property type="match status" value="1"/>
</dbReference>
<feature type="domain" description="UvrD-like helicase ATP-binding" evidence="16">
    <location>
        <begin position="17"/>
        <end position="316"/>
    </location>
</feature>
<evidence type="ECO:0000256" key="10">
    <source>
        <dbReference type="ARBA" id="ARBA00023204"/>
    </source>
</evidence>
<dbReference type="PANTHER" id="PTHR11070">
    <property type="entry name" value="UVRD / RECB / PCRA DNA HELICASE FAMILY MEMBER"/>
    <property type="match status" value="1"/>
</dbReference>
<dbReference type="GO" id="GO:0016787">
    <property type="term" value="F:hydrolase activity"/>
    <property type="evidence" value="ECO:0007669"/>
    <property type="project" value="UniProtKB-KW"/>
</dbReference>
<dbReference type="Gene3D" id="3.90.320.10">
    <property type="match status" value="1"/>
</dbReference>
<evidence type="ECO:0000256" key="11">
    <source>
        <dbReference type="ARBA" id="ARBA00023235"/>
    </source>
</evidence>
<feature type="binding site" evidence="15">
    <location>
        <begin position="38"/>
        <end position="45"/>
    </location>
    <ligand>
        <name>ATP</name>
        <dbReference type="ChEBI" id="CHEBI:30616"/>
    </ligand>
</feature>
<dbReference type="InterPro" id="IPR000212">
    <property type="entry name" value="DNA_helicase_UvrD/REP"/>
</dbReference>
<dbReference type="EMBL" id="JAWDIS010000003">
    <property type="protein sequence ID" value="MDU0368210.1"/>
    <property type="molecule type" value="Genomic_DNA"/>
</dbReference>
<accession>A0ABU3TA34</accession>
<evidence type="ECO:0000256" key="12">
    <source>
        <dbReference type="ARBA" id="ARBA00034617"/>
    </source>
</evidence>
<evidence type="ECO:0000256" key="8">
    <source>
        <dbReference type="ARBA" id="ARBA00022840"/>
    </source>
</evidence>
<evidence type="ECO:0000256" key="5">
    <source>
        <dbReference type="ARBA" id="ARBA00022801"/>
    </source>
</evidence>
<evidence type="ECO:0000313" key="19">
    <source>
        <dbReference type="Proteomes" id="UP001263371"/>
    </source>
</evidence>
<comment type="catalytic activity">
    <reaction evidence="14">
        <text>ATP + H2O = ADP + phosphate + H(+)</text>
        <dbReference type="Rhea" id="RHEA:13065"/>
        <dbReference type="ChEBI" id="CHEBI:15377"/>
        <dbReference type="ChEBI" id="CHEBI:15378"/>
        <dbReference type="ChEBI" id="CHEBI:30616"/>
        <dbReference type="ChEBI" id="CHEBI:43474"/>
        <dbReference type="ChEBI" id="CHEBI:456216"/>
        <dbReference type="EC" id="5.6.2.4"/>
    </reaction>
</comment>
<dbReference type="PROSITE" id="PS51217">
    <property type="entry name" value="UVRD_HELICASE_CTER"/>
    <property type="match status" value="1"/>
</dbReference>
<keyword evidence="4" id="KW-0227">DNA damage</keyword>
<evidence type="ECO:0000256" key="7">
    <source>
        <dbReference type="ARBA" id="ARBA00022839"/>
    </source>
</evidence>
<dbReference type="Gene3D" id="1.10.486.10">
    <property type="entry name" value="PCRA, domain 4"/>
    <property type="match status" value="1"/>
</dbReference>
<reference evidence="18 19" key="1">
    <citation type="submission" date="2023-09" db="EMBL/GenBank/DDBJ databases">
        <title>Microbacterium fusihabitans sp. nov., Microbacterium phycihabitans sp. nov., and Microbacterium cervinum sp. nov., isolated from dried seaweeds of beach.</title>
        <authorList>
            <person name="Lee S.D."/>
        </authorList>
    </citation>
    <scope>NUCLEOTIDE SEQUENCE [LARGE SCALE GENOMIC DNA]</scope>
    <source>
        <strain evidence="18 19">KSW4-17</strain>
    </source>
</reference>
<keyword evidence="19" id="KW-1185">Reference proteome</keyword>
<keyword evidence="11" id="KW-0413">Isomerase</keyword>
<evidence type="ECO:0000256" key="15">
    <source>
        <dbReference type="PROSITE-ProRule" id="PRU00560"/>
    </source>
</evidence>
<dbReference type="InterPro" id="IPR038726">
    <property type="entry name" value="PDDEXK_AddAB-type"/>
</dbReference>
<dbReference type="PROSITE" id="PS51198">
    <property type="entry name" value="UVRD_HELICASE_ATP_BIND"/>
    <property type="match status" value="1"/>
</dbReference>
<keyword evidence="3 15" id="KW-0547">Nucleotide-binding</keyword>
<dbReference type="Proteomes" id="UP001263371">
    <property type="component" value="Unassembled WGS sequence"/>
</dbReference>
<evidence type="ECO:0000256" key="9">
    <source>
        <dbReference type="ARBA" id="ARBA00023125"/>
    </source>
</evidence>
<dbReference type="InterPro" id="IPR013986">
    <property type="entry name" value="DExx_box_DNA_helicase_dom_sf"/>
</dbReference>
<keyword evidence="6 15" id="KW-0347">Helicase</keyword>
<dbReference type="GO" id="GO:0004386">
    <property type="term" value="F:helicase activity"/>
    <property type="evidence" value="ECO:0007669"/>
    <property type="project" value="UniProtKB-KW"/>
</dbReference>
<evidence type="ECO:0000259" key="16">
    <source>
        <dbReference type="PROSITE" id="PS51198"/>
    </source>
</evidence>
<keyword evidence="9" id="KW-0238">DNA-binding</keyword>
<evidence type="ECO:0000256" key="14">
    <source>
        <dbReference type="ARBA" id="ARBA00048988"/>
    </source>
</evidence>
<protein>
    <recommendedName>
        <fullName evidence="13">DNA 3'-5' helicase</fullName>
        <ecNumber evidence="13">5.6.2.4</ecNumber>
    </recommendedName>
</protein>
<dbReference type="InterPro" id="IPR011335">
    <property type="entry name" value="Restrct_endonuc-II-like"/>
</dbReference>
<dbReference type="Gene3D" id="1.10.10.160">
    <property type="match status" value="1"/>
</dbReference>
<evidence type="ECO:0000256" key="3">
    <source>
        <dbReference type="ARBA" id="ARBA00022741"/>
    </source>
</evidence>
<feature type="domain" description="UvrD-like helicase C-terminal" evidence="17">
    <location>
        <begin position="320"/>
        <end position="619"/>
    </location>
</feature>
<name>A0ABU3TA34_9MICO</name>
<organism evidence="18 19">
    <name type="scientific">Microbacterium galbum</name>
    <dbReference type="NCBI Taxonomy" id="3075994"/>
    <lineage>
        <taxon>Bacteria</taxon>
        <taxon>Bacillati</taxon>
        <taxon>Actinomycetota</taxon>
        <taxon>Actinomycetes</taxon>
        <taxon>Micrococcales</taxon>
        <taxon>Microbacteriaceae</taxon>
        <taxon>Microbacterium</taxon>
    </lineage>
</organism>
<sequence>MQMTDAAALGAVRERGGLDRDQRAVVAWPADASGVVVGAPGSGKTTTLLSRVRELVASGVDPDDLLVLTPTRPAATALRDPLALAVDRATSGALARSVASFAFQLVRGAEVRRGAEPPQLLTGGDEDQIIRDLLEGDALDELEGLSRWPEWLGPTIRATRGFRGDLRAFLAECTELGVTSNDLALLAERHDLPVWASLASFADEYRAVRSAMRGAHRDAADLAREAVAVLDAARSERELLGRFSTLRCILVDDAQELTAGGIDLLRACRTSGIGVVAFGDPDVGSGAFRGATPENFARLARELGTTAALGTPHRGTPEQIDLVRQVASRIGAAGVVAHRRAPEGAPAQGSVRTYLLRSPAEEADAIARLLRERHVIEGIPWSSCAVIAHDSRQVATLEAELAAREVPARASGPGLALGAQRPVRDLVRLVELGMTDPDEWVADEVVDALLGTFGGLDAIELRRLRTALRHDEVTAGGTRPATDLLVSGVRFPLELAVIDSREARRAIRLGETLSALRGQALQQATAHELLWTAWERSALSRTWREAARGHGAVAEQADRDLDAVVALFQAAKRYTEREPDGEASVFLRSVLDSDVAEDRIEQPAVVDTVRVLTPAAAAGTAFDTVVIAGVQDGVWPNTRLRGGLLETWRLADAVQNPDLPAAGMLDRRRAAMHDELRLFVRAVSRADALVIVTAVDDDDTGPSVLFEMLPTPEPAAAIPEHPLSLRGLVARHRRSLTAPRVPAGERAHAAGQLAILAGAGVAGAAVEDWYGVAPPSSTAPLRDLEREDVRVSPSRLHALEECQLDWVIADLGGDRGGTTAGIGTIIHAALETAASSSEDDLWAVVDERWGELVFDAAWRERAERTRARDLVRRLAAYLRRFDDAGGRLIGAERHFEVPIPVPDAGEHGAVLSGDIDRVELTPAGEVVIVDLKTGKSEPQTDAKVADNPQLAAYQLAFSSGAIQQVAGLASGGAKLLVLRPTAATKDYAEPTQKPFDDEQRAAFVSRVQGAVDIMRGTSFAAPYEVHCRDEFSYGLCRIHTVSAVSAS</sequence>
<comment type="catalytic activity">
    <reaction evidence="12">
        <text>Couples ATP hydrolysis with the unwinding of duplex DNA by translocating in the 3'-5' direction.</text>
        <dbReference type="EC" id="5.6.2.4"/>
    </reaction>
</comment>
<dbReference type="InterPro" id="IPR014017">
    <property type="entry name" value="DNA_helicase_UvrD-like_C"/>
</dbReference>
<dbReference type="EC" id="5.6.2.4" evidence="13"/>
<evidence type="ECO:0000256" key="1">
    <source>
        <dbReference type="ARBA" id="ARBA00009922"/>
    </source>
</evidence>
<proteinExistence type="inferred from homology"/>
<comment type="similarity">
    <text evidence="1">Belongs to the helicase family. UvrD subfamily.</text>
</comment>
<evidence type="ECO:0000256" key="2">
    <source>
        <dbReference type="ARBA" id="ARBA00022722"/>
    </source>
</evidence>
<evidence type="ECO:0000256" key="13">
    <source>
        <dbReference type="ARBA" id="ARBA00034808"/>
    </source>
</evidence>
<dbReference type="SUPFAM" id="SSF52980">
    <property type="entry name" value="Restriction endonuclease-like"/>
    <property type="match status" value="1"/>
</dbReference>
<evidence type="ECO:0000259" key="17">
    <source>
        <dbReference type="PROSITE" id="PS51217"/>
    </source>
</evidence>
<dbReference type="RefSeq" id="WP_315995392.1">
    <property type="nucleotide sequence ID" value="NZ_JAWDIS010000003.1"/>
</dbReference>
<dbReference type="Gene3D" id="3.40.50.300">
    <property type="entry name" value="P-loop containing nucleotide triphosphate hydrolases"/>
    <property type="match status" value="2"/>
</dbReference>
<keyword evidence="7" id="KW-0269">Exonuclease</keyword>
<dbReference type="InterPro" id="IPR014016">
    <property type="entry name" value="UvrD-like_ATP-bd"/>
</dbReference>
<dbReference type="SUPFAM" id="SSF52540">
    <property type="entry name" value="P-loop containing nucleoside triphosphate hydrolases"/>
    <property type="match status" value="1"/>
</dbReference>
<evidence type="ECO:0000256" key="4">
    <source>
        <dbReference type="ARBA" id="ARBA00022763"/>
    </source>
</evidence>
<keyword evidence="8 15" id="KW-0067">ATP-binding</keyword>
<comment type="caution">
    <text evidence="18">The sequence shown here is derived from an EMBL/GenBank/DDBJ whole genome shotgun (WGS) entry which is preliminary data.</text>
</comment>
<evidence type="ECO:0000256" key="6">
    <source>
        <dbReference type="ARBA" id="ARBA00022806"/>
    </source>
</evidence>
<gene>
    <name evidence="18" type="ORF">RWH45_13375</name>
</gene>
<keyword evidence="10" id="KW-0234">DNA repair</keyword>
<keyword evidence="2" id="KW-0540">Nuclease</keyword>
<dbReference type="InterPro" id="IPR027417">
    <property type="entry name" value="P-loop_NTPase"/>
</dbReference>